<dbReference type="OrthoDB" id="3422162at2"/>
<dbReference type="EMBL" id="VIGW01000011">
    <property type="protein sequence ID" value="TWS18254.1"/>
    <property type="molecule type" value="Genomic_DNA"/>
</dbReference>
<gene>
    <name evidence="1" type="ORF">FK529_16255</name>
</gene>
<proteinExistence type="predicted"/>
<organism evidence="1 2">
    <name type="scientific">Tsukamurella asaccharolytica</name>
    <dbReference type="NCBI Taxonomy" id="2592067"/>
    <lineage>
        <taxon>Bacteria</taxon>
        <taxon>Bacillati</taxon>
        <taxon>Actinomycetota</taxon>
        <taxon>Actinomycetes</taxon>
        <taxon>Mycobacteriales</taxon>
        <taxon>Tsukamurellaceae</taxon>
        <taxon>Tsukamurella</taxon>
    </lineage>
</organism>
<sequence>MSDLQPLLTAQIVPPERAADYLRAMDIEVEDLYAAVAEGVRCAEELDHFAPPTAPGLVRWIGVVAALRRRLAATERWFPDDRRGQPISRHLESGRTLAVMSGDWATGSPLSAFGPHTARRKGRATADSFRPDEVLFPLSDFGPVLQADGALSGAWVLLYRTDGEATHLDVSQPAGFDSDAGQFTGWAVRVILDDWWQGERRPANGLGAAVDLHLVRSVA</sequence>
<comment type="caution">
    <text evidence="1">The sequence shown here is derived from an EMBL/GenBank/DDBJ whole genome shotgun (WGS) entry which is preliminary data.</text>
</comment>
<accession>A0A5C5R770</accession>
<keyword evidence="2" id="KW-1185">Reference proteome</keyword>
<name>A0A5C5R770_9ACTN</name>
<dbReference type="Proteomes" id="UP000317291">
    <property type="component" value="Unassembled WGS sequence"/>
</dbReference>
<reference evidence="1 2" key="1">
    <citation type="submission" date="2019-06" db="EMBL/GenBank/DDBJ databases">
        <title>Tsukamurella conjunctivitidis sp. nov., Tsukamurella assacharolytica sp. nov. and Tsukamurella sputae sp. nov. isolated from patients with conjunctivitis, bacteraemia (lymphoma) and respiratory infection (sputum) in Hong Kong.</title>
        <authorList>
            <person name="Teng J.L.L."/>
            <person name="Lee H.H."/>
            <person name="Fong J.Y.H."/>
            <person name="Fok K.M.N."/>
            <person name="Lau S.K.P."/>
            <person name="Woo P.C.Y."/>
        </authorList>
    </citation>
    <scope>NUCLEOTIDE SEQUENCE [LARGE SCALE GENOMIC DNA]</scope>
    <source>
        <strain evidence="1 2">HKU71</strain>
    </source>
</reference>
<dbReference type="RefSeq" id="WP_146563130.1">
    <property type="nucleotide sequence ID" value="NZ_VIGW01000011.1"/>
</dbReference>
<protein>
    <submittedName>
        <fullName evidence="1">Uncharacterized protein</fullName>
    </submittedName>
</protein>
<evidence type="ECO:0000313" key="2">
    <source>
        <dbReference type="Proteomes" id="UP000317291"/>
    </source>
</evidence>
<evidence type="ECO:0000313" key="1">
    <source>
        <dbReference type="EMBL" id="TWS18254.1"/>
    </source>
</evidence>
<dbReference type="AlphaFoldDB" id="A0A5C5R770"/>